<feature type="region of interest" description="Disordered" evidence="6">
    <location>
        <begin position="1"/>
        <end position="44"/>
    </location>
</feature>
<comment type="subcellular location">
    <subcellularLocation>
        <location evidence="1">Nucleus</location>
    </subcellularLocation>
</comment>
<evidence type="ECO:0000313" key="7">
    <source>
        <dbReference type="EMBL" id="WAR03246.1"/>
    </source>
</evidence>
<keyword evidence="8" id="KW-1185">Reference proteome</keyword>
<keyword evidence="5" id="KW-0539">Nucleus</keyword>
<dbReference type="InterPro" id="IPR011990">
    <property type="entry name" value="TPR-like_helical_dom_sf"/>
</dbReference>
<evidence type="ECO:0000256" key="2">
    <source>
        <dbReference type="ARBA" id="ARBA00022664"/>
    </source>
</evidence>
<keyword evidence="2" id="KW-0507">mRNA processing</keyword>
<evidence type="ECO:0000256" key="5">
    <source>
        <dbReference type="ARBA" id="ARBA00023242"/>
    </source>
</evidence>
<dbReference type="SUPFAM" id="SSF48452">
    <property type="entry name" value="TPR-like"/>
    <property type="match status" value="1"/>
</dbReference>
<name>A0ABY7E2S3_MYAAR</name>
<proteinExistence type="predicted"/>
<dbReference type="InterPro" id="IPR003107">
    <property type="entry name" value="HAT"/>
</dbReference>
<reference evidence="7" key="1">
    <citation type="submission" date="2022-11" db="EMBL/GenBank/DDBJ databases">
        <title>Centuries of genome instability and evolution in soft-shell clam transmissible cancer (bioRxiv).</title>
        <authorList>
            <person name="Hart S.F.M."/>
            <person name="Yonemitsu M.A."/>
            <person name="Giersch R.M."/>
            <person name="Beal B.F."/>
            <person name="Arriagada G."/>
            <person name="Davis B.W."/>
            <person name="Ostrander E.A."/>
            <person name="Goff S.P."/>
            <person name="Metzger M.J."/>
        </authorList>
    </citation>
    <scope>NUCLEOTIDE SEQUENCE</scope>
    <source>
        <strain evidence="7">MELC-2E11</strain>
        <tissue evidence="7">Siphon/mantle</tissue>
    </source>
</reference>
<evidence type="ECO:0000256" key="1">
    <source>
        <dbReference type="ARBA" id="ARBA00004123"/>
    </source>
</evidence>
<dbReference type="Gene3D" id="1.25.40.10">
    <property type="entry name" value="Tetratricopeptide repeat domain"/>
    <property type="match status" value="2"/>
</dbReference>
<evidence type="ECO:0000256" key="6">
    <source>
        <dbReference type="SAM" id="MobiDB-lite"/>
    </source>
</evidence>
<feature type="compositionally biased region" description="Basic and acidic residues" evidence="6">
    <location>
        <begin position="1"/>
        <end position="15"/>
    </location>
</feature>
<keyword evidence="3" id="KW-0677">Repeat</keyword>
<evidence type="ECO:0000313" key="8">
    <source>
        <dbReference type="Proteomes" id="UP001164746"/>
    </source>
</evidence>
<dbReference type="EMBL" id="CP111015">
    <property type="protein sequence ID" value="WAR03246.1"/>
    <property type="molecule type" value="Genomic_DNA"/>
</dbReference>
<keyword evidence="4" id="KW-0508">mRNA splicing</keyword>
<dbReference type="PANTHER" id="PTHR17204">
    <property type="entry name" value="PRE-MRNA PROCESSING PROTEIN PRP39-RELATED"/>
    <property type="match status" value="1"/>
</dbReference>
<dbReference type="Pfam" id="PF23241">
    <property type="entry name" value="HAT_PRP39_C"/>
    <property type="match status" value="1"/>
</dbReference>
<accession>A0ABY7E2S3</accession>
<feature type="compositionally biased region" description="Acidic residues" evidence="6">
    <location>
        <begin position="16"/>
        <end position="41"/>
    </location>
</feature>
<sequence>MADKIDEAGTDKESMEINDEEDMSADDSDGDDTSDDNEEDNREEKLKIQIQEYKSQLLENPFMYDAHVNIIKTARELGDLETLRSAREKMCELFPLSEDIWLPWLQDEAGLVSDETSRENVRQLFEKAVKDYFIGGMGEADGVKKVRDTFECALTACGLHPAAGSVPSKEQERKFTEQHDRVEALFKRQISVPLQALEETLQEYEDWLQGQADKVVKQTFNKALIKLEKIRPYEKKLAAVSPPRLEEYQEYISYEEKEGDPARIQCLYERAIQENCLNTHLWLQYTKYLDSRLDGVFEAALLSGFSQGSEYLLLWTTFLDYLRRRIKWDQDYEEDLETFRLSIEKAVEQLDGGWTLECA</sequence>
<dbReference type="Proteomes" id="UP001164746">
    <property type="component" value="Chromosome 4"/>
</dbReference>
<dbReference type="InterPro" id="IPR059164">
    <property type="entry name" value="HAT_PRP39_C"/>
</dbReference>
<evidence type="ECO:0000256" key="4">
    <source>
        <dbReference type="ARBA" id="ARBA00023187"/>
    </source>
</evidence>
<dbReference type="PANTHER" id="PTHR17204:SF25">
    <property type="entry name" value="RRM DOMAIN-CONTAINING PROTEIN"/>
    <property type="match status" value="1"/>
</dbReference>
<gene>
    <name evidence="7" type="ORF">MAR_009804</name>
</gene>
<organism evidence="7 8">
    <name type="scientific">Mya arenaria</name>
    <name type="common">Soft-shell clam</name>
    <dbReference type="NCBI Taxonomy" id="6604"/>
    <lineage>
        <taxon>Eukaryota</taxon>
        <taxon>Metazoa</taxon>
        <taxon>Spiralia</taxon>
        <taxon>Lophotrochozoa</taxon>
        <taxon>Mollusca</taxon>
        <taxon>Bivalvia</taxon>
        <taxon>Autobranchia</taxon>
        <taxon>Heteroconchia</taxon>
        <taxon>Euheterodonta</taxon>
        <taxon>Imparidentia</taxon>
        <taxon>Neoheterodontei</taxon>
        <taxon>Myida</taxon>
        <taxon>Myoidea</taxon>
        <taxon>Myidae</taxon>
        <taxon>Mya</taxon>
    </lineage>
</organism>
<dbReference type="SMART" id="SM00386">
    <property type="entry name" value="HAT"/>
    <property type="match status" value="2"/>
</dbReference>
<evidence type="ECO:0000256" key="3">
    <source>
        <dbReference type="ARBA" id="ARBA00022737"/>
    </source>
</evidence>
<protein>
    <submittedName>
        <fullName evidence="7">SART3-like protein</fullName>
    </submittedName>
</protein>